<proteinExistence type="predicted"/>
<dbReference type="InterPro" id="IPR045272">
    <property type="entry name" value="ANXUR1/2-like"/>
</dbReference>
<dbReference type="Pfam" id="PF12819">
    <property type="entry name" value="Malectin_like"/>
    <property type="match status" value="1"/>
</dbReference>
<evidence type="ECO:0000256" key="2">
    <source>
        <dbReference type="ARBA" id="ARBA00022527"/>
    </source>
</evidence>
<evidence type="ECO:0000259" key="8">
    <source>
        <dbReference type="Pfam" id="PF12819"/>
    </source>
</evidence>
<evidence type="ECO:0000256" key="3">
    <source>
        <dbReference type="ARBA" id="ARBA00022679"/>
    </source>
</evidence>
<reference evidence="9 10" key="1">
    <citation type="submission" date="2024-11" db="EMBL/GenBank/DDBJ databases">
        <title>A near-complete genome assembly of Cinchona calisaya.</title>
        <authorList>
            <person name="Lian D.C."/>
            <person name="Zhao X.W."/>
            <person name="Wei L."/>
        </authorList>
    </citation>
    <scope>NUCLEOTIDE SEQUENCE [LARGE SCALE GENOMIC DNA]</scope>
    <source>
        <tissue evidence="9">Nenye</tissue>
    </source>
</reference>
<dbReference type="GO" id="GO:0004674">
    <property type="term" value="F:protein serine/threonine kinase activity"/>
    <property type="evidence" value="ECO:0007669"/>
    <property type="project" value="UniProtKB-KW"/>
</dbReference>
<keyword evidence="5" id="KW-0067">ATP-binding</keyword>
<evidence type="ECO:0000256" key="6">
    <source>
        <dbReference type="ARBA" id="ARBA00023180"/>
    </source>
</evidence>
<keyword evidence="2" id="KW-0723">Serine/threonine-protein kinase</keyword>
<evidence type="ECO:0000256" key="4">
    <source>
        <dbReference type="ARBA" id="ARBA00022741"/>
    </source>
</evidence>
<keyword evidence="7" id="KW-0812">Transmembrane</keyword>
<dbReference type="GO" id="GO:0016020">
    <property type="term" value="C:membrane"/>
    <property type="evidence" value="ECO:0007669"/>
    <property type="project" value="UniProtKB-SubCell"/>
</dbReference>
<evidence type="ECO:0000256" key="7">
    <source>
        <dbReference type="SAM" id="Phobius"/>
    </source>
</evidence>
<dbReference type="PANTHER" id="PTHR34590:SF5">
    <property type="entry name" value="OS04G0586500 PROTEIN"/>
    <property type="match status" value="1"/>
</dbReference>
<keyword evidence="4" id="KW-0547">Nucleotide-binding</keyword>
<dbReference type="GO" id="GO:0005524">
    <property type="term" value="F:ATP binding"/>
    <property type="evidence" value="ECO:0007669"/>
    <property type="project" value="UniProtKB-KW"/>
</dbReference>
<accession>A0ABD2ZYK3</accession>
<keyword evidence="10" id="KW-1185">Reference proteome</keyword>
<evidence type="ECO:0000256" key="1">
    <source>
        <dbReference type="ARBA" id="ARBA00004479"/>
    </source>
</evidence>
<keyword evidence="7" id="KW-1133">Transmembrane helix</keyword>
<keyword evidence="7" id="KW-0472">Membrane</keyword>
<sequence length="250" mass="28235">MPVFIAPPKLYQTSWKKSGGNVRVTHQMYNFTWKIPIELGFGYLVRLHFCELDDGMTESEQREFSVLINNHIVESQADVIRWSGGNVILVNRDYVLKMKDDKEGSRYDVLIALQSVNELVLGLLNGIEIFKLSNLDNSLATPNPKFPKKVSATWNLRIQKVFLAFSKSNVIVTGMTILIVIVNVVVYNLRQSCEEKFHLEKDTQAARIESSFCRFSLAEIKLATQNFSDAFVIGRGGFGKFIKGSFGASL</sequence>
<feature type="transmembrane region" description="Helical" evidence="7">
    <location>
        <begin position="170"/>
        <end position="189"/>
    </location>
</feature>
<gene>
    <name evidence="9" type="ORF">ACH5RR_016416</name>
</gene>
<keyword evidence="6" id="KW-0325">Glycoprotein</keyword>
<feature type="domain" description="Malectin-like" evidence="8">
    <location>
        <begin position="7"/>
        <end position="131"/>
    </location>
</feature>
<dbReference type="InterPro" id="IPR024788">
    <property type="entry name" value="Malectin-like_Carb-bd_dom"/>
</dbReference>
<dbReference type="AlphaFoldDB" id="A0ABD2ZYK3"/>
<comment type="caution">
    <text evidence="9">The sequence shown here is derived from an EMBL/GenBank/DDBJ whole genome shotgun (WGS) entry which is preliminary data.</text>
</comment>
<dbReference type="PANTHER" id="PTHR34590">
    <property type="entry name" value="OS03G0124300 PROTEIN-RELATED"/>
    <property type="match status" value="1"/>
</dbReference>
<name>A0ABD2ZYK3_9GENT</name>
<evidence type="ECO:0000256" key="5">
    <source>
        <dbReference type="ARBA" id="ARBA00022840"/>
    </source>
</evidence>
<dbReference type="EMBL" id="JBJUIK010000007">
    <property type="protein sequence ID" value="KAL3523582.1"/>
    <property type="molecule type" value="Genomic_DNA"/>
</dbReference>
<evidence type="ECO:0000313" key="9">
    <source>
        <dbReference type="EMBL" id="KAL3523582.1"/>
    </source>
</evidence>
<protein>
    <recommendedName>
        <fullName evidence="8">Malectin-like domain-containing protein</fullName>
    </recommendedName>
</protein>
<evidence type="ECO:0000313" key="10">
    <source>
        <dbReference type="Proteomes" id="UP001630127"/>
    </source>
</evidence>
<keyword evidence="3" id="KW-0808">Transferase</keyword>
<keyword evidence="2" id="KW-0418">Kinase</keyword>
<dbReference type="Proteomes" id="UP001630127">
    <property type="component" value="Unassembled WGS sequence"/>
</dbReference>
<dbReference type="Gene3D" id="3.30.200.20">
    <property type="entry name" value="Phosphorylase Kinase, domain 1"/>
    <property type="match status" value="1"/>
</dbReference>
<organism evidence="9 10">
    <name type="scientific">Cinchona calisaya</name>
    <dbReference type="NCBI Taxonomy" id="153742"/>
    <lineage>
        <taxon>Eukaryota</taxon>
        <taxon>Viridiplantae</taxon>
        <taxon>Streptophyta</taxon>
        <taxon>Embryophyta</taxon>
        <taxon>Tracheophyta</taxon>
        <taxon>Spermatophyta</taxon>
        <taxon>Magnoliopsida</taxon>
        <taxon>eudicotyledons</taxon>
        <taxon>Gunneridae</taxon>
        <taxon>Pentapetalae</taxon>
        <taxon>asterids</taxon>
        <taxon>lamiids</taxon>
        <taxon>Gentianales</taxon>
        <taxon>Rubiaceae</taxon>
        <taxon>Cinchonoideae</taxon>
        <taxon>Cinchoneae</taxon>
        <taxon>Cinchona</taxon>
    </lineage>
</organism>
<dbReference type="Gene3D" id="2.60.120.430">
    <property type="entry name" value="Galactose-binding lectin"/>
    <property type="match status" value="1"/>
</dbReference>
<comment type="subcellular location">
    <subcellularLocation>
        <location evidence="1">Membrane</location>
        <topology evidence="1">Single-pass type I membrane protein</topology>
    </subcellularLocation>
</comment>